<dbReference type="InterPro" id="IPR001048">
    <property type="entry name" value="Asp/Glu/Uridylate_kinase"/>
</dbReference>
<comment type="caution">
    <text evidence="9">The sequence shown here is derived from an EMBL/GenBank/DDBJ whole genome shotgun (WGS) entry which is preliminary data.</text>
</comment>
<accession>A0A930YV05</accession>
<comment type="similarity">
    <text evidence="1">Belongs to the aspartokinase family.</text>
</comment>
<feature type="domain" description="Aspartate/glutamate/uridylate kinase" evidence="8">
    <location>
        <begin position="1"/>
        <end position="294"/>
    </location>
</feature>
<dbReference type="Gene3D" id="3.30.2130.10">
    <property type="entry name" value="VC0802-like"/>
    <property type="match status" value="1"/>
</dbReference>
<dbReference type="PANTHER" id="PTHR21499">
    <property type="entry name" value="ASPARTATE KINASE"/>
    <property type="match status" value="1"/>
</dbReference>
<evidence type="ECO:0000313" key="9">
    <source>
        <dbReference type="EMBL" id="MBF5026868.1"/>
    </source>
</evidence>
<dbReference type="NCBIfam" id="NF006614">
    <property type="entry name" value="PRK09181.1"/>
    <property type="match status" value="1"/>
</dbReference>
<keyword evidence="3 9" id="KW-0808">Transferase</keyword>
<evidence type="ECO:0000256" key="5">
    <source>
        <dbReference type="ARBA" id="ARBA00022777"/>
    </source>
</evidence>
<proteinExistence type="inferred from homology"/>
<dbReference type="GO" id="GO:0004072">
    <property type="term" value="F:aspartate kinase activity"/>
    <property type="evidence" value="ECO:0007669"/>
    <property type="project" value="UniProtKB-EC"/>
</dbReference>
<organism evidence="9 10">
    <name type="scientific">Planobacterium oryzisoli</name>
    <dbReference type="NCBI Taxonomy" id="2771435"/>
    <lineage>
        <taxon>Bacteria</taxon>
        <taxon>Pseudomonadati</taxon>
        <taxon>Bacteroidota</taxon>
        <taxon>Flavobacteriia</taxon>
        <taxon>Flavobacteriales</taxon>
        <taxon>Weeksellaceae</taxon>
        <taxon>Chryseobacterium group</taxon>
        <taxon>Chryseobacterium</taxon>
    </lineage>
</organism>
<evidence type="ECO:0000313" key="10">
    <source>
        <dbReference type="Proteomes" id="UP000694480"/>
    </source>
</evidence>
<dbReference type="GO" id="GO:0005524">
    <property type="term" value="F:ATP binding"/>
    <property type="evidence" value="ECO:0007669"/>
    <property type="project" value="UniProtKB-KW"/>
</dbReference>
<evidence type="ECO:0000259" key="8">
    <source>
        <dbReference type="Pfam" id="PF00696"/>
    </source>
</evidence>
<dbReference type="Gene3D" id="3.40.1160.10">
    <property type="entry name" value="Acetylglutamate kinase-like"/>
    <property type="match status" value="1"/>
</dbReference>
<reference evidence="9" key="1">
    <citation type="submission" date="2020-11" db="EMBL/GenBank/DDBJ databases">
        <title>Genome seq and assembly of Planobacterium sp.</title>
        <authorList>
            <person name="Chhetri G."/>
        </authorList>
    </citation>
    <scope>NUCLEOTIDE SEQUENCE</scope>
    <source>
        <strain evidence="9">GCR5</strain>
    </source>
</reference>
<dbReference type="EC" id="2.7.2.4" evidence="2"/>
<dbReference type="Proteomes" id="UP000694480">
    <property type="component" value="Unassembled WGS sequence"/>
</dbReference>
<keyword evidence="6" id="KW-0067">ATP-binding</keyword>
<keyword evidence="10" id="KW-1185">Reference proteome</keyword>
<evidence type="ECO:0000256" key="3">
    <source>
        <dbReference type="ARBA" id="ARBA00022679"/>
    </source>
</evidence>
<dbReference type="SUPFAM" id="SSF55021">
    <property type="entry name" value="ACT-like"/>
    <property type="match status" value="2"/>
</dbReference>
<evidence type="ECO:0000256" key="4">
    <source>
        <dbReference type="ARBA" id="ARBA00022741"/>
    </source>
</evidence>
<dbReference type="GO" id="GO:0009089">
    <property type="term" value="P:lysine biosynthetic process via diaminopimelate"/>
    <property type="evidence" value="ECO:0007669"/>
    <property type="project" value="TreeGrafter"/>
</dbReference>
<evidence type="ECO:0000256" key="1">
    <source>
        <dbReference type="ARBA" id="ARBA00010122"/>
    </source>
</evidence>
<dbReference type="PANTHER" id="PTHR21499:SF3">
    <property type="entry name" value="ASPARTOKINASE"/>
    <property type="match status" value="1"/>
</dbReference>
<sequence length="464" mass="51155">MLTVEKIGGTSMSQFDQVLENIIQINSPQIPKNNRIFVVSAYSGVTNWLLEHKKTGEPGVYNYFLRGEDFSAPLFALLQRLLEINTTLVPLGLDLAAANAFITERIKQAETMLKSLSQVLASGYVLEKDIHLAAREILASIGEAHSAFNSTSILTNHNIPARMVDLCGFEDNHAYTIDERIHYGLQGIDFTQGICIATGYTKGTEGIMRAFDRGYSEVTFSKIAVEVQADEAIIHKEYHLSSADPGIVGVENCVPVGLTNFIVADQLADIGMEAIHPKAAKPLELAGINIRIKNTFEPLHDGTLISKDYQSPTPKVEIVSGSNQMLAVEIHDPLMVSEVGYDARIMEYFMRYGISYVLKSTNANSITMVVWDTPVAREMIEVLKENFYQVNFIEAAMVCAMGTNLSGPGFLYRATKALYENGINIECYGQSLMQVNLQFVLLRASYNDAIRALNASLCTPGANK</sequence>
<gene>
    <name evidence="9" type="ORF">IC612_03530</name>
</gene>
<dbReference type="Pfam" id="PF00696">
    <property type="entry name" value="AA_kinase"/>
    <property type="match status" value="1"/>
</dbReference>
<keyword evidence="4" id="KW-0547">Nucleotide-binding</keyword>
<dbReference type="SUPFAM" id="SSF53633">
    <property type="entry name" value="Carbamate kinase-like"/>
    <property type="match status" value="1"/>
</dbReference>
<dbReference type="GO" id="GO:0009090">
    <property type="term" value="P:homoserine biosynthetic process"/>
    <property type="evidence" value="ECO:0007669"/>
    <property type="project" value="TreeGrafter"/>
</dbReference>
<dbReference type="RefSeq" id="WP_194738794.1">
    <property type="nucleotide sequence ID" value="NZ_JADKYY010000003.1"/>
</dbReference>
<evidence type="ECO:0000256" key="7">
    <source>
        <dbReference type="ARBA" id="ARBA00047872"/>
    </source>
</evidence>
<keyword evidence="5 9" id="KW-0418">Kinase</keyword>
<evidence type="ECO:0000256" key="6">
    <source>
        <dbReference type="ARBA" id="ARBA00022840"/>
    </source>
</evidence>
<comment type="catalytic activity">
    <reaction evidence="7">
        <text>L-aspartate + ATP = 4-phospho-L-aspartate + ADP</text>
        <dbReference type="Rhea" id="RHEA:23776"/>
        <dbReference type="ChEBI" id="CHEBI:29991"/>
        <dbReference type="ChEBI" id="CHEBI:30616"/>
        <dbReference type="ChEBI" id="CHEBI:57535"/>
        <dbReference type="ChEBI" id="CHEBI:456216"/>
        <dbReference type="EC" id="2.7.2.4"/>
    </reaction>
</comment>
<dbReference type="InterPro" id="IPR045865">
    <property type="entry name" value="ACT-like_dom_sf"/>
</dbReference>
<dbReference type="GO" id="GO:0005829">
    <property type="term" value="C:cytosol"/>
    <property type="evidence" value="ECO:0007669"/>
    <property type="project" value="TreeGrafter"/>
</dbReference>
<dbReference type="AlphaFoldDB" id="A0A930YV05"/>
<name>A0A930YV05_9FLAO</name>
<dbReference type="InterPro" id="IPR036393">
    <property type="entry name" value="AceGlu_kinase-like_sf"/>
</dbReference>
<dbReference type="EMBL" id="JADKYY010000003">
    <property type="protein sequence ID" value="MBF5026868.1"/>
    <property type="molecule type" value="Genomic_DNA"/>
</dbReference>
<evidence type="ECO:0000256" key="2">
    <source>
        <dbReference type="ARBA" id="ARBA00013059"/>
    </source>
</evidence>
<protein>
    <recommendedName>
        <fullName evidence="2">aspartate kinase</fullName>
        <ecNumber evidence="2">2.7.2.4</ecNumber>
    </recommendedName>
</protein>